<keyword evidence="6" id="KW-1185">Reference proteome</keyword>
<sequence>MTTTQGKSAISVFSKDCLSRQVLLDVTGRWGILVLSALHERECRFNVLRRRIEGISEKMLSQTLFTLRRDGLVNRYVEATIPPKVTYSLSPLGTAVAKRAVELVALLETEADRFEQAWAAFEE</sequence>
<reference evidence="6" key="1">
    <citation type="journal article" date="2019" name="Int. J. Syst. Evol. Microbiol.">
        <title>The Global Catalogue of Microorganisms (GCM) 10K type strain sequencing project: providing services to taxonomists for standard genome sequencing and annotation.</title>
        <authorList>
            <consortium name="The Broad Institute Genomics Platform"/>
            <consortium name="The Broad Institute Genome Sequencing Center for Infectious Disease"/>
            <person name="Wu L."/>
            <person name="Ma J."/>
        </authorList>
    </citation>
    <scope>NUCLEOTIDE SEQUENCE [LARGE SCALE GENOMIC DNA]</scope>
    <source>
        <strain evidence="6">JCM 4733</strain>
    </source>
</reference>
<evidence type="ECO:0000259" key="4">
    <source>
        <dbReference type="PROSITE" id="PS51118"/>
    </source>
</evidence>
<dbReference type="InterPro" id="IPR036390">
    <property type="entry name" value="WH_DNA-bd_sf"/>
</dbReference>
<evidence type="ECO:0000313" key="6">
    <source>
        <dbReference type="Proteomes" id="UP000653644"/>
    </source>
</evidence>
<evidence type="ECO:0000256" key="3">
    <source>
        <dbReference type="ARBA" id="ARBA00023163"/>
    </source>
</evidence>
<dbReference type="InterPro" id="IPR036388">
    <property type="entry name" value="WH-like_DNA-bd_sf"/>
</dbReference>
<protein>
    <submittedName>
        <fullName evidence="5">HxlR family transcriptional regulator</fullName>
    </submittedName>
</protein>
<evidence type="ECO:0000256" key="2">
    <source>
        <dbReference type="ARBA" id="ARBA00023125"/>
    </source>
</evidence>
<gene>
    <name evidence="5" type="ORF">GCM10010345_67220</name>
</gene>
<evidence type="ECO:0000256" key="1">
    <source>
        <dbReference type="ARBA" id="ARBA00023015"/>
    </source>
</evidence>
<keyword evidence="2" id="KW-0238">DNA-binding</keyword>
<dbReference type="Pfam" id="PF01638">
    <property type="entry name" value="HxlR"/>
    <property type="match status" value="1"/>
</dbReference>
<dbReference type="Proteomes" id="UP000653644">
    <property type="component" value="Unassembled WGS sequence"/>
</dbReference>
<dbReference type="PANTHER" id="PTHR33204">
    <property type="entry name" value="TRANSCRIPTIONAL REGULATOR, MARR FAMILY"/>
    <property type="match status" value="1"/>
</dbReference>
<organism evidence="5 6">
    <name type="scientific">Streptomyces canarius</name>
    <dbReference type="NCBI Taxonomy" id="285453"/>
    <lineage>
        <taxon>Bacteria</taxon>
        <taxon>Bacillati</taxon>
        <taxon>Actinomycetota</taxon>
        <taxon>Actinomycetes</taxon>
        <taxon>Kitasatosporales</taxon>
        <taxon>Streptomycetaceae</taxon>
        <taxon>Streptomyces</taxon>
    </lineage>
</organism>
<dbReference type="PANTHER" id="PTHR33204:SF37">
    <property type="entry name" value="HTH-TYPE TRANSCRIPTIONAL REGULATOR YODB"/>
    <property type="match status" value="1"/>
</dbReference>
<proteinExistence type="predicted"/>
<dbReference type="Gene3D" id="1.10.10.10">
    <property type="entry name" value="Winged helix-like DNA-binding domain superfamily/Winged helix DNA-binding domain"/>
    <property type="match status" value="1"/>
</dbReference>
<comment type="caution">
    <text evidence="5">The sequence shown here is derived from an EMBL/GenBank/DDBJ whole genome shotgun (WGS) entry which is preliminary data.</text>
</comment>
<evidence type="ECO:0000313" key="5">
    <source>
        <dbReference type="EMBL" id="GHA53016.1"/>
    </source>
</evidence>
<dbReference type="EMBL" id="BMVN01000032">
    <property type="protein sequence ID" value="GHA53016.1"/>
    <property type="molecule type" value="Genomic_DNA"/>
</dbReference>
<name>A0ABQ3D2Z0_9ACTN</name>
<dbReference type="InterPro" id="IPR002577">
    <property type="entry name" value="HTH_HxlR"/>
</dbReference>
<dbReference type="SUPFAM" id="SSF46785">
    <property type="entry name" value="Winged helix' DNA-binding domain"/>
    <property type="match status" value="1"/>
</dbReference>
<dbReference type="PROSITE" id="PS51118">
    <property type="entry name" value="HTH_HXLR"/>
    <property type="match status" value="1"/>
</dbReference>
<keyword evidence="3" id="KW-0804">Transcription</keyword>
<dbReference type="RefSeq" id="WP_189892258.1">
    <property type="nucleotide sequence ID" value="NZ_BMVN01000032.1"/>
</dbReference>
<keyword evidence="1" id="KW-0805">Transcription regulation</keyword>
<feature type="domain" description="HTH hxlR-type" evidence="4">
    <location>
        <begin position="17"/>
        <end position="115"/>
    </location>
</feature>
<accession>A0ABQ3D2Z0</accession>